<evidence type="ECO:0000313" key="8">
    <source>
        <dbReference type="EMBL" id="OOF93422.1"/>
    </source>
</evidence>
<name>A0A1R3RG13_ASPC5</name>
<dbReference type="PANTHER" id="PTHR33048">
    <property type="entry name" value="PTH11-LIKE INTEGRAL MEMBRANE PROTEIN (AFU_ORTHOLOGUE AFUA_5G11245)"/>
    <property type="match status" value="1"/>
</dbReference>
<feature type="transmembrane region" description="Helical" evidence="6">
    <location>
        <begin position="147"/>
        <end position="169"/>
    </location>
</feature>
<protein>
    <recommendedName>
        <fullName evidence="7">Rhodopsin domain-containing protein</fullName>
    </recommendedName>
</protein>
<feature type="transmembrane region" description="Helical" evidence="6">
    <location>
        <begin position="111"/>
        <end position="135"/>
    </location>
</feature>
<dbReference type="STRING" id="602072.A0A1R3RG13"/>
<keyword evidence="4 6" id="KW-0472">Membrane</keyword>
<comment type="subcellular location">
    <subcellularLocation>
        <location evidence="1">Membrane</location>
        <topology evidence="1">Multi-pass membrane protein</topology>
    </subcellularLocation>
</comment>
<evidence type="ECO:0000313" key="9">
    <source>
        <dbReference type="Proteomes" id="UP000188318"/>
    </source>
</evidence>
<feature type="domain" description="Rhodopsin" evidence="7">
    <location>
        <begin position="55"/>
        <end position="295"/>
    </location>
</feature>
<dbReference type="OrthoDB" id="4682787at2759"/>
<evidence type="ECO:0000256" key="3">
    <source>
        <dbReference type="ARBA" id="ARBA00022989"/>
    </source>
</evidence>
<dbReference type="VEuPathDB" id="FungiDB:ASPCADRAFT_132447"/>
<dbReference type="GO" id="GO:0016020">
    <property type="term" value="C:membrane"/>
    <property type="evidence" value="ECO:0007669"/>
    <property type="project" value="UniProtKB-SubCell"/>
</dbReference>
<dbReference type="Proteomes" id="UP000188318">
    <property type="component" value="Unassembled WGS sequence"/>
</dbReference>
<reference evidence="9" key="1">
    <citation type="journal article" date="2017" name="Genome Biol.">
        <title>Comparative genomics reveals high biological diversity and specific adaptations in the industrially and medically important fungal genus Aspergillus.</title>
        <authorList>
            <person name="de Vries R.P."/>
            <person name="Riley R."/>
            <person name="Wiebenga A."/>
            <person name="Aguilar-Osorio G."/>
            <person name="Amillis S."/>
            <person name="Uchima C.A."/>
            <person name="Anderluh G."/>
            <person name="Asadollahi M."/>
            <person name="Askin M."/>
            <person name="Barry K."/>
            <person name="Battaglia E."/>
            <person name="Bayram O."/>
            <person name="Benocci T."/>
            <person name="Braus-Stromeyer S.A."/>
            <person name="Caldana C."/>
            <person name="Canovas D."/>
            <person name="Cerqueira G.C."/>
            <person name="Chen F."/>
            <person name="Chen W."/>
            <person name="Choi C."/>
            <person name="Clum A."/>
            <person name="Dos Santos R.A."/>
            <person name="Damasio A.R."/>
            <person name="Diallinas G."/>
            <person name="Emri T."/>
            <person name="Fekete E."/>
            <person name="Flipphi M."/>
            <person name="Freyberg S."/>
            <person name="Gallo A."/>
            <person name="Gournas C."/>
            <person name="Habgood R."/>
            <person name="Hainaut M."/>
            <person name="Harispe M.L."/>
            <person name="Henrissat B."/>
            <person name="Hilden K.S."/>
            <person name="Hope R."/>
            <person name="Hossain A."/>
            <person name="Karabika E."/>
            <person name="Karaffa L."/>
            <person name="Karanyi Z."/>
            <person name="Krasevec N."/>
            <person name="Kuo A."/>
            <person name="Kusch H."/>
            <person name="LaButti K."/>
            <person name="Lagendijk E.L."/>
            <person name="Lapidus A."/>
            <person name="Levasseur A."/>
            <person name="Lindquist E."/>
            <person name="Lipzen A."/>
            <person name="Logrieco A.F."/>
            <person name="MacCabe A."/>
            <person name="Maekelae M.R."/>
            <person name="Malavazi I."/>
            <person name="Melin P."/>
            <person name="Meyer V."/>
            <person name="Mielnichuk N."/>
            <person name="Miskei M."/>
            <person name="Molnar A.P."/>
            <person name="Mule G."/>
            <person name="Ngan C.Y."/>
            <person name="Orejas M."/>
            <person name="Orosz E."/>
            <person name="Ouedraogo J.P."/>
            <person name="Overkamp K.M."/>
            <person name="Park H.-S."/>
            <person name="Perrone G."/>
            <person name="Piumi F."/>
            <person name="Punt P.J."/>
            <person name="Ram A.F."/>
            <person name="Ramon A."/>
            <person name="Rauscher S."/>
            <person name="Record E."/>
            <person name="Riano-Pachon D.M."/>
            <person name="Robert V."/>
            <person name="Roehrig J."/>
            <person name="Ruller R."/>
            <person name="Salamov A."/>
            <person name="Salih N.S."/>
            <person name="Samson R.A."/>
            <person name="Sandor E."/>
            <person name="Sanguinetti M."/>
            <person name="Schuetze T."/>
            <person name="Sepcic K."/>
            <person name="Shelest E."/>
            <person name="Sherlock G."/>
            <person name="Sophianopoulou V."/>
            <person name="Squina F.M."/>
            <person name="Sun H."/>
            <person name="Susca A."/>
            <person name="Todd R.B."/>
            <person name="Tsang A."/>
            <person name="Unkles S.E."/>
            <person name="van de Wiele N."/>
            <person name="van Rossen-Uffink D."/>
            <person name="Oliveira J.V."/>
            <person name="Vesth T.C."/>
            <person name="Visser J."/>
            <person name="Yu J.-H."/>
            <person name="Zhou M."/>
            <person name="Andersen M.R."/>
            <person name="Archer D.B."/>
            <person name="Baker S.E."/>
            <person name="Benoit I."/>
            <person name="Brakhage A.A."/>
            <person name="Braus G.H."/>
            <person name="Fischer R."/>
            <person name="Frisvad J.C."/>
            <person name="Goldman G.H."/>
            <person name="Houbraken J."/>
            <person name="Oakley B."/>
            <person name="Pocsi I."/>
            <person name="Scazzocchio C."/>
            <person name="Seiboth B."/>
            <person name="vanKuyk P.A."/>
            <person name="Wortman J."/>
            <person name="Dyer P.S."/>
            <person name="Grigoriev I.V."/>
        </authorList>
    </citation>
    <scope>NUCLEOTIDE SEQUENCE [LARGE SCALE GENOMIC DNA]</scope>
    <source>
        <strain evidence="9">ITEM 5010</strain>
    </source>
</reference>
<feature type="transmembrane region" description="Helical" evidence="6">
    <location>
        <begin position="69"/>
        <end position="91"/>
    </location>
</feature>
<dbReference type="EMBL" id="KV907504">
    <property type="protein sequence ID" value="OOF93422.1"/>
    <property type="molecule type" value="Genomic_DNA"/>
</dbReference>
<evidence type="ECO:0000259" key="7">
    <source>
        <dbReference type="Pfam" id="PF20684"/>
    </source>
</evidence>
<evidence type="ECO:0000256" key="1">
    <source>
        <dbReference type="ARBA" id="ARBA00004141"/>
    </source>
</evidence>
<keyword evidence="2 6" id="KW-0812">Transmembrane</keyword>
<dbReference type="OMA" id="YAAYGMI"/>
<evidence type="ECO:0000256" key="6">
    <source>
        <dbReference type="SAM" id="Phobius"/>
    </source>
</evidence>
<feature type="transmembrane region" description="Helical" evidence="6">
    <location>
        <begin position="265"/>
        <end position="287"/>
    </location>
</feature>
<dbReference type="PANTHER" id="PTHR33048:SF160">
    <property type="entry name" value="SAT4 FAMILY MEMBRANE PROTEIN"/>
    <property type="match status" value="1"/>
</dbReference>
<proteinExistence type="inferred from homology"/>
<feature type="transmembrane region" description="Helical" evidence="6">
    <location>
        <begin position="235"/>
        <end position="259"/>
    </location>
</feature>
<evidence type="ECO:0000256" key="4">
    <source>
        <dbReference type="ARBA" id="ARBA00023136"/>
    </source>
</evidence>
<keyword evidence="9" id="KW-1185">Reference proteome</keyword>
<dbReference type="AlphaFoldDB" id="A0A1R3RG13"/>
<organism evidence="8 9">
    <name type="scientific">Aspergillus carbonarius (strain ITEM 5010)</name>
    <dbReference type="NCBI Taxonomy" id="602072"/>
    <lineage>
        <taxon>Eukaryota</taxon>
        <taxon>Fungi</taxon>
        <taxon>Dikarya</taxon>
        <taxon>Ascomycota</taxon>
        <taxon>Pezizomycotina</taxon>
        <taxon>Eurotiomycetes</taxon>
        <taxon>Eurotiomycetidae</taxon>
        <taxon>Eurotiales</taxon>
        <taxon>Aspergillaceae</taxon>
        <taxon>Aspergillus</taxon>
        <taxon>Aspergillus subgen. Circumdati</taxon>
    </lineage>
</organism>
<keyword evidence="3 6" id="KW-1133">Transmembrane helix</keyword>
<feature type="transmembrane region" description="Helical" evidence="6">
    <location>
        <begin position="34"/>
        <end position="57"/>
    </location>
</feature>
<dbReference type="Pfam" id="PF20684">
    <property type="entry name" value="Fung_rhodopsin"/>
    <property type="match status" value="1"/>
</dbReference>
<evidence type="ECO:0000256" key="2">
    <source>
        <dbReference type="ARBA" id="ARBA00022692"/>
    </source>
</evidence>
<accession>A0A1R3RG13</accession>
<comment type="similarity">
    <text evidence="5">Belongs to the SAT4 family.</text>
</comment>
<gene>
    <name evidence="8" type="ORF">ASPCADRAFT_132447</name>
</gene>
<dbReference type="InterPro" id="IPR049326">
    <property type="entry name" value="Rhodopsin_dom_fungi"/>
</dbReference>
<dbReference type="InterPro" id="IPR052337">
    <property type="entry name" value="SAT4-like"/>
</dbReference>
<sequence length="411" mass="45865">MITLSPEQRQALLEGPAGPPPPGQTPTLVNPPNLLVAGHTVILLFWTLASISVAIRVYTKVFLIGLMRLSDYTMLLAWALFMGYFGPAWGLSAVAPGVDQWNLRLKDYISMLYYFHVNSILYGICIFFIKLSIFLQLLEIFGQTRDYVYWSCHCCIWANFIFYFVSTFVEIFSCRPLAKAWDVLITDGSCLDMDLLNVLAGVVNSVSDLTIVILPQTRIWRLHVALDRRIAVGTVFLFGVTACVSSVVRVVYTVLLLNATNNISYYSYLAGVWTLPELACGIIAGCLPSMPKFFRRLWQSSVVSKWRRLMQRLLSTVGRGQQATGVEVSTWPGHSKDQWVHPEPFPLTSVGRWTSTEPDPTSLATLTSPDCVHFATDLKVTDSVEFVGILPPLKVSSSEPKPLTVQKVQNG</sequence>
<evidence type="ECO:0000256" key="5">
    <source>
        <dbReference type="ARBA" id="ARBA00038359"/>
    </source>
</evidence>